<gene>
    <name evidence="2" type="ORF">AV274_1538</name>
    <name evidence="1" type="ORF">AV274_2327</name>
</gene>
<organism evidence="1 3">
    <name type="scientific">Blastocystis sp. subtype 1 (strain ATCC 50177 / NandII)</name>
    <dbReference type="NCBI Taxonomy" id="478820"/>
    <lineage>
        <taxon>Eukaryota</taxon>
        <taxon>Sar</taxon>
        <taxon>Stramenopiles</taxon>
        <taxon>Bigyra</taxon>
        <taxon>Opalozoa</taxon>
        <taxon>Opalinata</taxon>
        <taxon>Blastocystidae</taxon>
        <taxon>Blastocystis</taxon>
    </lineage>
</organism>
<reference evidence="1 3" key="1">
    <citation type="submission" date="2016-05" db="EMBL/GenBank/DDBJ databases">
        <title>Nuclear genome of Blastocystis sp. subtype 1 NandII.</title>
        <authorList>
            <person name="Gentekaki E."/>
            <person name="Curtis B."/>
            <person name="Stairs C."/>
            <person name="Eme L."/>
            <person name="Herman E."/>
            <person name="Klimes V."/>
            <person name="Arias M.C."/>
            <person name="Elias M."/>
            <person name="Hilliou F."/>
            <person name="Klute M."/>
            <person name="Malik S.-B."/>
            <person name="Pightling A."/>
            <person name="Rachubinski R."/>
            <person name="Salas D."/>
            <person name="Schlacht A."/>
            <person name="Suga H."/>
            <person name="Archibald J."/>
            <person name="Ball S.G."/>
            <person name="Clark G."/>
            <person name="Dacks J."/>
            <person name="Van Der Giezen M."/>
            <person name="Tsaousis A."/>
            <person name="Roger A."/>
        </authorList>
    </citation>
    <scope>NUCLEOTIDE SEQUENCE [LARGE SCALE GENOMIC DNA]</scope>
    <source>
        <strain evidence="3">ATCC 50177 / NandII</strain>
        <strain evidence="1">NandII</strain>
    </source>
</reference>
<evidence type="ECO:0000313" key="1">
    <source>
        <dbReference type="EMBL" id="OAO16011.1"/>
    </source>
</evidence>
<comment type="caution">
    <text evidence="1">The sequence shown here is derived from an EMBL/GenBank/DDBJ whole genome shotgun (WGS) entry which is preliminary data.</text>
</comment>
<proteinExistence type="predicted"/>
<name>A0A196SI73_BLAHN</name>
<protein>
    <recommendedName>
        <fullName evidence="4">SH3 domain-containing protein</fullName>
    </recommendedName>
</protein>
<dbReference type="EMBL" id="LXWW01000106">
    <property type="protein sequence ID" value="OAO16011.1"/>
    <property type="molecule type" value="Genomic_DNA"/>
</dbReference>
<evidence type="ECO:0000313" key="2">
    <source>
        <dbReference type="EMBL" id="OAO16697.1"/>
    </source>
</evidence>
<evidence type="ECO:0008006" key="4">
    <source>
        <dbReference type="Google" id="ProtNLM"/>
    </source>
</evidence>
<dbReference type="Proteomes" id="UP000078348">
    <property type="component" value="Unassembled WGS sequence"/>
</dbReference>
<evidence type="ECO:0000313" key="3">
    <source>
        <dbReference type="Proteomes" id="UP000078348"/>
    </source>
</evidence>
<keyword evidence="3" id="KW-1185">Reference proteome</keyword>
<dbReference type="AlphaFoldDB" id="A0A196SI73"/>
<accession>A0A196SI73</accession>
<sequence length="292" mass="32972">MGDKATKEGKKLSLRLSNGYSFQYPLPDSPSEDLYNDILNYCNKRIGVAIPFLHLFNEDGTEVSSASLPDVVSASNPILSIVIQIRIRDSLGKTHDFSPEFSDTIQSLITIIQNCPFVRLPMKIQYDGRDISPSVYVWNLLQNNIDMDKLRASERTEDMECLLLKEEYNASFTLAGTVYTVHIPQDGLVYVSSIPGKGADSIVVEYGDYNGLIVPVSMCRAIPEDDEIVYDAPVEKRICMDWDSNCPYQLSVKANDTIRIFRENEDYYYGSIVADDESKPQRAGWVQKSLFM</sequence>
<dbReference type="EMBL" id="LXWW01000065">
    <property type="protein sequence ID" value="OAO16697.1"/>
    <property type="molecule type" value="Genomic_DNA"/>
</dbReference>